<keyword evidence="3 5" id="KW-1133">Transmembrane helix</keyword>
<name>A0A9Q1BKJ2_HOLLE</name>
<evidence type="ECO:0000256" key="3">
    <source>
        <dbReference type="ARBA" id="ARBA00022989"/>
    </source>
</evidence>
<dbReference type="InterPro" id="IPR019325">
    <property type="entry name" value="NEDD4/Bsd2"/>
</dbReference>
<sequence>MASPPPYTQLVEDQNVEAPLQQVRLALVVPEDETMPTTHQTPQTVAFIFNWIGFLFAYCLSITVAGRYGALAGFGASMVKWSLIAMYSDCCTPYMQSAVCLLAALIFCGILIFFRGIFLYMKAKAYFYSGRNGNIRFVYWRPE</sequence>
<dbReference type="GO" id="GO:0030001">
    <property type="term" value="P:metal ion transport"/>
    <property type="evidence" value="ECO:0007669"/>
    <property type="project" value="InterPro"/>
</dbReference>
<dbReference type="GO" id="GO:0031398">
    <property type="term" value="P:positive regulation of protein ubiquitination"/>
    <property type="evidence" value="ECO:0007669"/>
    <property type="project" value="TreeGrafter"/>
</dbReference>
<dbReference type="GO" id="GO:0005783">
    <property type="term" value="C:endoplasmic reticulum"/>
    <property type="evidence" value="ECO:0007669"/>
    <property type="project" value="TreeGrafter"/>
</dbReference>
<dbReference type="GO" id="GO:0048471">
    <property type="term" value="C:perinuclear region of cytoplasm"/>
    <property type="evidence" value="ECO:0007669"/>
    <property type="project" value="TreeGrafter"/>
</dbReference>
<evidence type="ECO:0000256" key="4">
    <source>
        <dbReference type="ARBA" id="ARBA00023136"/>
    </source>
</evidence>
<keyword evidence="4 5" id="KW-0472">Membrane</keyword>
<feature type="transmembrane region" description="Helical" evidence="5">
    <location>
        <begin position="94"/>
        <end position="114"/>
    </location>
</feature>
<dbReference type="PANTHER" id="PTHR13396">
    <property type="entry name" value="NEDD4 FAMILY INTERACTING PROTEIN 1/2"/>
    <property type="match status" value="1"/>
</dbReference>
<evidence type="ECO:0000313" key="7">
    <source>
        <dbReference type="Proteomes" id="UP001152320"/>
    </source>
</evidence>
<dbReference type="CDD" id="cd22212">
    <property type="entry name" value="NDFIP-like"/>
    <property type="match status" value="1"/>
</dbReference>
<accession>A0A9Q1BKJ2</accession>
<organism evidence="6 7">
    <name type="scientific">Holothuria leucospilota</name>
    <name type="common">Black long sea cucumber</name>
    <name type="synonym">Mertensiothuria leucospilota</name>
    <dbReference type="NCBI Taxonomy" id="206669"/>
    <lineage>
        <taxon>Eukaryota</taxon>
        <taxon>Metazoa</taxon>
        <taxon>Echinodermata</taxon>
        <taxon>Eleutherozoa</taxon>
        <taxon>Echinozoa</taxon>
        <taxon>Holothuroidea</taxon>
        <taxon>Aspidochirotacea</taxon>
        <taxon>Aspidochirotida</taxon>
        <taxon>Holothuriidae</taxon>
        <taxon>Holothuria</taxon>
    </lineage>
</organism>
<evidence type="ECO:0000256" key="5">
    <source>
        <dbReference type="SAM" id="Phobius"/>
    </source>
</evidence>
<evidence type="ECO:0000256" key="1">
    <source>
        <dbReference type="ARBA" id="ARBA00004141"/>
    </source>
</evidence>
<dbReference type="PANTHER" id="PTHR13396:SF5">
    <property type="entry name" value="NEDD4 FAMILY INTERACTING PROTEIN"/>
    <property type="match status" value="1"/>
</dbReference>
<gene>
    <name evidence="6" type="ORF">HOLleu_30551</name>
</gene>
<dbReference type="AlphaFoldDB" id="A0A9Q1BKJ2"/>
<protein>
    <submittedName>
        <fullName evidence="6">NEDD4 family-interacting protein 2</fullName>
    </submittedName>
</protein>
<dbReference type="Pfam" id="PF10176">
    <property type="entry name" value="NEDD4_Bsd2"/>
    <property type="match status" value="1"/>
</dbReference>
<comment type="subcellular location">
    <subcellularLocation>
        <location evidence="1">Membrane</location>
        <topology evidence="1">Multi-pass membrane protein</topology>
    </subcellularLocation>
</comment>
<dbReference type="GO" id="GO:0007034">
    <property type="term" value="P:vacuolar transport"/>
    <property type="evidence" value="ECO:0007669"/>
    <property type="project" value="InterPro"/>
</dbReference>
<evidence type="ECO:0000256" key="2">
    <source>
        <dbReference type="ARBA" id="ARBA00022692"/>
    </source>
</evidence>
<feature type="transmembrane region" description="Helical" evidence="5">
    <location>
        <begin position="44"/>
        <end position="61"/>
    </location>
</feature>
<dbReference type="GO" id="GO:0006511">
    <property type="term" value="P:ubiquitin-dependent protein catabolic process"/>
    <property type="evidence" value="ECO:0007669"/>
    <property type="project" value="TreeGrafter"/>
</dbReference>
<keyword evidence="7" id="KW-1185">Reference proteome</keyword>
<dbReference type="GO" id="GO:0016020">
    <property type="term" value="C:membrane"/>
    <property type="evidence" value="ECO:0007669"/>
    <property type="project" value="UniProtKB-SubCell"/>
</dbReference>
<dbReference type="GO" id="GO:0005794">
    <property type="term" value="C:Golgi apparatus"/>
    <property type="evidence" value="ECO:0007669"/>
    <property type="project" value="TreeGrafter"/>
</dbReference>
<dbReference type="Proteomes" id="UP001152320">
    <property type="component" value="Chromosome 15"/>
</dbReference>
<comment type="caution">
    <text evidence="6">The sequence shown here is derived from an EMBL/GenBank/DDBJ whole genome shotgun (WGS) entry which is preliminary data.</text>
</comment>
<evidence type="ECO:0000313" key="6">
    <source>
        <dbReference type="EMBL" id="KAJ8028345.1"/>
    </source>
</evidence>
<dbReference type="OrthoDB" id="10003116at2759"/>
<keyword evidence="2 5" id="KW-0812">Transmembrane</keyword>
<dbReference type="GO" id="GO:0050699">
    <property type="term" value="F:WW domain binding"/>
    <property type="evidence" value="ECO:0007669"/>
    <property type="project" value="TreeGrafter"/>
</dbReference>
<dbReference type="EMBL" id="JAIZAY010000015">
    <property type="protein sequence ID" value="KAJ8028345.1"/>
    <property type="molecule type" value="Genomic_DNA"/>
</dbReference>
<proteinExistence type="predicted"/>
<reference evidence="6" key="1">
    <citation type="submission" date="2021-10" db="EMBL/GenBank/DDBJ databases">
        <title>Tropical sea cucumber genome reveals ecological adaptation and Cuvierian tubules defense mechanism.</title>
        <authorList>
            <person name="Chen T."/>
        </authorList>
    </citation>
    <scope>NUCLEOTIDE SEQUENCE</scope>
    <source>
        <strain evidence="6">Nanhai2018</strain>
        <tissue evidence="6">Muscle</tissue>
    </source>
</reference>